<evidence type="ECO:0000256" key="4">
    <source>
        <dbReference type="ARBA" id="ARBA00023136"/>
    </source>
</evidence>
<keyword evidence="6" id="KW-0732">Signal</keyword>
<dbReference type="InterPro" id="IPR017981">
    <property type="entry name" value="GPCR_2-like_7TM"/>
</dbReference>
<dbReference type="Proteomes" id="UP000009022">
    <property type="component" value="Unassembled WGS sequence"/>
</dbReference>
<dbReference type="PANTHER" id="PTHR12011:SF347">
    <property type="entry name" value="FI21270P1-RELATED"/>
    <property type="match status" value="1"/>
</dbReference>
<dbReference type="eggNOG" id="KOG4193">
    <property type="taxonomic scope" value="Eukaryota"/>
</dbReference>
<feature type="transmembrane region" description="Helical" evidence="5">
    <location>
        <begin position="369"/>
        <end position="395"/>
    </location>
</feature>
<evidence type="ECO:0000256" key="6">
    <source>
        <dbReference type="SAM" id="SignalP"/>
    </source>
</evidence>
<organism evidence="8 9">
    <name type="scientific">Trichoplax adhaerens</name>
    <name type="common">Trichoplax reptans</name>
    <dbReference type="NCBI Taxonomy" id="10228"/>
    <lineage>
        <taxon>Eukaryota</taxon>
        <taxon>Metazoa</taxon>
        <taxon>Placozoa</taxon>
        <taxon>Uniplacotomia</taxon>
        <taxon>Trichoplacea</taxon>
        <taxon>Trichoplacidae</taxon>
        <taxon>Trichoplax</taxon>
    </lineage>
</organism>
<keyword evidence="9" id="KW-1185">Reference proteome</keyword>
<evidence type="ECO:0000256" key="5">
    <source>
        <dbReference type="SAM" id="Phobius"/>
    </source>
</evidence>
<dbReference type="GO" id="GO:0004930">
    <property type="term" value="F:G protein-coupled receptor activity"/>
    <property type="evidence" value="ECO:0007669"/>
    <property type="project" value="InterPro"/>
</dbReference>
<feature type="transmembrane region" description="Helical" evidence="5">
    <location>
        <begin position="183"/>
        <end position="206"/>
    </location>
</feature>
<dbReference type="OrthoDB" id="10037534at2759"/>
<dbReference type="GO" id="GO:0007166">
    <property type="term" value="P:cell surface receptor signaling pathway"/>
    <property type="evidence" value="ECO:0007669"/>
    <property type="project" value="InterPro"/>
</dbReference>
<feature type="transmembrane region" description="Helical" evidence="5">
    <location>
        <begin position="218"/>
        <end position="241"/>
    </location>
</feature>
<feature type="signal peptide" evidence="6">
    <location>
        <begin position="1"/>
        <end position="21"/>
    </location>
</feature>
<dbReference type="CTD" id="6754676"/>
<feature type="transmembrane region" description="Helical" evidence="5">
    <location>
        <begin position="247"/>
        <end position="272"/>
    </location>
</feature>
<dbReference type="InParanoid" id="B3S035"/>
<dbReference type="PhylomeDB" id="B3S035"/>
<dbReference type="HOGENOM" id="CLU_569033_0_0_1"/>
<reference evidence="8 9" key="1">
    <citation type="journal article" date="2008" name="Nature">
        <title>The Trichoplax genome and the nature of placozoans.</title>
        <authorList>
            <person name="Srivastava M."/>
            <person name="Begovic E."/>
            <person name="Chapman J."/>
            <person name="Putnam N.H."/>
            <person name="Hellsten U."/>
            <person name="Kawashima T."/>
            <person name="Kuo A."/>
            <person name="Mitros T."/>
            <person name="Salamov A."/>
            <person name="Carpenter M.L."/>
            <person name="Signorovitch A.Y."/>
            <person name="Moreno M.A."/>
            <person name="Kamm K."/>
            <person name="Grimwood J."/>
            <person name="Schmutz J."/>
            <person name="Shapiro H."/>
            <person name="Grigoriev I.V."/>
            <person name="Buss L.W."/>
            <person name="Schierwater B."/>
            <person name="Dellaporta S.L."/>
            <person name="Rokhsar D.S."/>
        </authorList>
    </citation>
    <scope>NUCLEOTIDE SEQUENCE [LARGE SCALE GENOMIC DNA]</scope>
    <source>
        <strain evidence="8 9">Grell-BS-1999</strain>
    </source>
</reference>
<dbReference type="PROSITE" id="PS50261">
    <property type="entry name" value="G_PROTEIN_RECEP_F2_4"/>
    <property type="match status" value="1"/>
</dbReference>
<feature type="domain" description="G-protein coupled receptors family 2 profile 2" evidence="7">
    <location>
        <begin position="181"/>
        <end position="426"/>
    </location>
</feature>
<dbReference type="Gene3D" id="1.20.1070.10">
    <property type="entry name" value="Rhodopsin 7-helix transmembrane proteins"/>
    <property type="match status" value="1"/>
</dbReference>
<dbReference type="GeneID" id="6754676"/>
<dbReference type="PANTHER" id="PTHR12011">
    <property type="entry name" value="ADHESION G-PROTEIN COUPLED RECEPTOR"/>
    <property type="match status" value="1"/>
</dbReference>
<feature type="transmembrane region" description="Helical" evidence="5">
    <location>
        <begin position="284"/>
        <end position="307"/>
    </location>
</feature>
<name>B3S035_TRIAD</name>
<feature type="transmembrane region" description="Helical" evidence="5">
    <location>
        <begin position="334"/>
        <end position="357"/>
    </location>
</feature>
<dbReference type="InterPro" id="IPR000832">
    <property type="entry name" value="GPCR_2_secretin-like"/>
</dbReference>
<dbReference type="STRING" id="10228.B3S035"/>
<protein>
    <recommendedName>
        <fullName evidence="7">G-protein coupled receptors family 2 profile 2 domain-containing protein</fullName>
    </recommendedName>
</protein>
<evidence type="ECO:0000313" key="9">
    <source>
        <dbReference type="Proteomes" id="UP000009022"/>
    </source>
</evidence>
<dbReference type="GO" id="GO:0005886">
    <property type="term" value="C:plasma membrane"/>
    <property type="evidence" value="ECO:0000318"/>
    <property type="project" value="GO_Central"/>
</dbReference>
<dbReference type="CDD" id="cd15040">
    <property type="entry name" value="7tmB2_Adhesion"/>
    <property type="match status" value="1"/>
</dbReference>
<gene>
    <name evidence="8" type="ORF">TRIADDRAFT_57670</name>
</gene>
<sequence length="480" mass="53603">MKAILAKGILVFFCIVASAWAETEEIKKGNSIFTLAMKNRPFLSSYTDRSGPTYKALANEIKYSVETLYLGLTGNYTVSRIGRARSVTQVSSILSFSAYVNGFKRIAIAEYWNASMSKGFMGPLMLYVAKCQLKLELEVIIAPQTVPPVTREPNLNNSNSTSIYTNSPDSGASAEQVRVAMRYVSSIGGGFSLGCLIITIFTIAFFKPMRRNQCYQILIYLCSSLAIYYFGNFFVVAAIIYPKTCTAVAVFLHFFLMSAVILMLLVGLYLCFELILFKKWWNSYVTNIICTSCGYGIPALVVIICLINNTSGSIYGSNASGYCWMKRVWADATFVYPMVGLLGVNCIFFVIITFKLINMSNQDRQFHLYRIVIPSAGLIFTLGLPWLFSIVAIHTTGTTQMVFSVIFTTLSSLQGVFIFFFYVLFNRVARQCWKHLLCNGPLPTETSYTNGKLVSDHETEIGQKNNVDSIKHQDTTTVSL</sequence>
<evidence type="ECO:0000256" key="3">
    <source>
        <dbReference type="ARBA" id="ARBA00022989"/>
    </source>
</evidence>
<keyword evidence="4 5" id="KW-0472">Membrane</keyword>
<evidence type="ECO:0000256" key="2">
    <source>
        <dbReference type="ARBA" id="ARBA00022692"/>
    </source>
</evidence>
<accession>B3S035</accession>
<comment type="subcellular location">
    <subcellularLocation>
        <location evidence="1">Membrane</location>
        <topology evidence="1">Multi-pass membrane protein</topology>
    </subcellularLocation>
</comment>
<dbReference type="RefSeq" id="XP_002113847.1">
    <property type="nucleotide sequence ID" value="XM_002113811.1"/>
</dbReference>
<feature type="transmembrane region" description="Helical" evidence="5">
    <location>
        <begin position="401"/>
        <end position="425"/>
    </location>
</feature>
<proteinExistence type="predicted"/>
<dbReference type="AlphaFoldDB" id="B3S035"/>
<evidence type="ECO:0000256" key="1">
    <source>
        <dbReference type="ARBA" id="ARBA00004141"/>
    </source>
</evidence>
<dbReference type="PRINTS" id="PR00249">
    <property type="entry name" value="GPCRSECRETIN"/>
</dbReference>
<evidence type="ECO:0000313" key="8">
    <source>
        <dbReference type="EMBL" id="EDV24321.1"/>
    </source>
</evidence>
<keyword evidence="3 5" id="KW-1133">Transmembrane helix</keyword>
<feature type="chain" id="PRO_5002798443" description="G-protein coupled receptors family 2 profile 2 domain-containing protein" evidence="6">
    <location>
        <begin position="22"/>
        <end position="480"/>
    </location>
</feature>
<evidence type="ECO:0000259" key="7">
    <source>
        <dbReference type="PROSITE" id="PS50261"/>
    </source>
</evidence>
<dbReference type="Pfam" id="PF00002">
    <property type="entry name" value="7tm_2"/>
    <property type="match status" value="1"/>
</dbReference>
<dbReference type="KEGG" id="tad:TRIADDRAFT_57670"/>
<keyword evidence="2 5" id="KW-0812">Transmembrane</keyword>
<dbReference type="EMBL" id="DS985246">
    <property type="protein sequence ID" value="EDV24321.1"/>
    <property type="molecule type" value="Genomic_DNA"/>
</dbReference>